<sequence>MAGRPALCRAEPCLAATCAIRSASGRSGPSIPWAGGGPLVWSRSTVDRPPRAADMRGPLAGAAPSLDDVSPDFGHFIDPRFLEDVAEVSSV</sequence>
<name>Q69Q54_ORYSJ</name>
<reference evidence="2" key="1">
    <citation type="journal article" date="2005" name="Nature">
        <title>The map-based sequence of the rice genome.</title>
        <authorList>
            <consortium name="International rice genome sequencing project (IRGSP)"/>
            <person name="Matsumoto T."/>
            <person name="Wu J."/>
            <person name="Kanamori H."/>
            <person name="Katayose Y."/>
            <person name="Fujisawa M."/>
            <person name="Namiki N."/>
            <person name="Mizuno H."/>
            <person name="Yamamoto K."/>
            <person name="Antonio B.A."/>
            <person name="Baba T."/>
            <person name="Sakata K."/>
            <person name="Nagamura Y."/>
            <person name="Aoki H."/>
            <person name="Arikawa K."/>
            <person name="Arita K."/>
            <person name="Bito T."/>
            <person name="Chiden Y."/>
            <person name="Fujitsuka N."/>
            <person name="Fukunaka R."/>
            <person name="Hamada M."/>
            <person name="Harada C."/>
            <person name="Hayashi A."/>
            <person name="Hijishita S."/>
            <person name="Honda M."/>
            <person name="Hosokawa S."/>
            <person name="Ichikawa Y."/>
            <person name="Idonuma A."/>
            <person name="Iijima M."/>
            <person name="Ikeda M."/>
            <person name="Ikeno M."/>
            <person name="Ito K."/>
            <person name="Ito S."/>
            <person name="Ito T."/>
            <person name="Ito Y."/>
            <person name="Ito Y."/>
            <person name="Iwabuchi A."/>
            <person name="Kamiya K."/>
            <person name="Karasawa W."/>
            <person name="Kurita K."/>
            <person name="Katagiri S."/>
            <person name="Kikuta A."/>
            <person name="Kobayashi H."/>
            <person name="Kobayashi N."/>
            <person name="Machita K."/>
            <person name="Maehara T."/>
            <person name="Masukawa M."/>
            <person name="Mizubayashi T."/>
            <person name="Mukai Y."/>
            <person name="Nagasaki H."/>
            <person name="Nagata Y."/>
            <person name="Naito S."/>
            <person name="Nakashima M."/>
            <person name="Nakama Y."/>
            <person name="Nakamichi Y."/>
            <person name="Nakamura M."/>
            <person name="Meguro A."/>
            <person name="Negishi M."/>
            <person name="Ohta I."/>
            <person name="Ohta T."/>
            <person name="Okamoto M."/>
            <person name="Ono N."/>
            <person name="Saji S."/>
            <person name="Sakaguchi M."/>
            <person name="Sakai K."/>
            <person name="Shibata M."/>
            <person name="Shimokawa T."/>
            <person name="Song J."/>
            <person name="Takazaki Y."/>
            <person name="Terasawa K."/>
            <person name="Tsugane M."/>
            <person name="Tsuji K."/>
            <person name="Ueda S."/>
            <person name="Waki K."/>
            <person name="Yamagata H."/>
            <person name="Yamamoto M."/>
            <person name="Yamamoto S."/>
            <person name="Yamane H."/>
            <person name="Yoshiki S."/>
            <person name="Yoshihara R."/>
            <person name="Yukawa K."/>
            <person name="Zhong H."/>
            <person name="Yano M."/>
            <person name="Yuan Q."/>
            <person name="Ouyang S."/>
            <person name="Liu J."/>
            <person name="Jones K.M."/>
            <person name="Gansberger K."/>
            <person name="Moffat K."/>
            <person name="Hill J."/>
            <person name="Bera J."/>
            <person name="Fadrosh D."/>
            <person name="Jin S."/>
            <person name="Johri S."/>
            <person name="Kim M."/>
            <person name="Overton L."/>
            <person name="Reardon M."/>
            <person name="Tsitrin T."/>
            <person name="Vuong H."/>
            <person name="Weaver B."/>
            <person name="Ciecko A."/>
            <person name="Tallon L."/>
            <person name="Jackson J."/>
            <person name="Pai G."/>
            <person name="Aken S.V."/>
            <person name="Utterback T."/>
            <person name="Reidmuller S."/>
            <person name="Feldblyum T."/>
            <person name="Hsiao J."/>
            <person name="Zismann V."/>
            <person name="Iobst S."/>
            <person name="de Vazeille A.R."/>
            <person name="Buell C.R."/>
            <person name="Ying K."/>
            <person name="Li Y."/>
            <person name="Lu T."/>
            <person name="Huang Y."/>
            <person name="Zhao Q."/>
            <person name="Feng Q."/>
            <person name="Zhang L."/>
            <person name="Zhu J."/>
            <person name="Weng Q."/>
            <person name="Mu J."/>
            <person name="Lu Y."/>
            <person name="Fan D."/>
            <person name="Liu Y."/>
            <person name="Guan J."/>
            <person name="Zhang Y."/>
            <person name="Yu S."/>
            <person name="Liu X."/>
            <person name="Zhang Y."/>
            <person name="Hong G."/>
            <person name="Han B."/>
            <person name="Choisne N."/>
            <person name="Demange N."/>
            <person name="Orjeda G."/>
            <person name="Samain S."/>
            <person name="Cattolico L."/>
            <person name="Pelletier E."/>
            <person name="Couloux A."/>
            <person name="Segurens B."/>
            <person name="Wincker P."/>
            <person name="D'Hont A."/>
            <person name="Scarpelli C."/>
            <person name="Weissenbach J."/>
            <person name="Salanoubat M."/>
            <person name="Quetier F."/>
            <person name="Yu Y."/>
            <person name="Kim H.R."/>
            <person name="Rambo T."/>
            <person name="Currie J."/>
            <person name="Collura K."/>
            <person name="Luo M."/>
            <person name="Yang T."/>
            <person name="Ammiraju J.S.S."/>
            <person name="Engler F."/>
            <person name="Soderlund C."/>
            <person name="Wing R.A."/>
            <person name="Palmer L.E."/>
            <person name="de la Bastide M."/>
            <person name="Spiegel L."/>
            <person name="Nascimento L."/>
            <person name="Zutavern T."/>
            <person name="O'Shaughnessy A."/>
            <person name="Dike S."/>
            <person name="Dedhia N."/>
            <person name="Preston R."/>
            <person name="Balija V."/>
            <person name="McCombie W.R."/>
            <person name="Chow T."/>
            <person name="Chen H."/>
            <person name="Chung M."/>
            <person name="Chen C."/>
            <person name="Shaw J."/>
            <person name="Wu H."/>
            <person name="Hsiao K."/>
            <person name="Chao Y."/>
            <person name="Chu M."/>
            <person name="Cheng C."/>
            <person name="Hour A."/>
            <person name="Lee P."/>
            <person name="Lin S."/>
            <person name="Lin Y."/>
            <person name="Liou J."/>
            <person name="Liu S."/>
            <person name="Hsing Y."/>
            <person name="Raghuvanshi S."/>
            <person name="Mohanty A."/>
            <person name="Bharti A.K."/>
            <person name="Gaur A."/>
            <person name="Gupta V."/>
            <person name="Kumar D."/>
            <person name="Ravi V."/>
            <person name="Vij S."/>
            <person name="Kapur A."/>
            <person name="Khurana P."/>
            <person name="Khurana P."/>
            <person name="Khurana J.P."/>
            <person name="Tyagi A.K."/>
            <person name="Gaikwad K."/>
            <person name="Singh A."/>
            <person name="Dalal V."/>
            <person name="Srivastava S."/>
            <person name="Dixit A."/>
            <person name="Pal A.K."/>
            <person name="Ghazi I.A."/>
            <person name="Yadav M."/>
            <person name="Pandit A."/>
            <person name="Bhargava A."/>
            <person name="Sureshbabu K."/>
            <person name="Batra K."/>
            <person name="Sharma T.R."/>
            <person name="Mohapatra T."/>
            <person name="Singh N.K."/>
            <person name="Messing J."/>
            <person name="Nelson A.B."/>
            <person name="Fuks G."/>
            <person name="Kavchok S."/>
            <person name="Keizer G."/>
            <person name="Linton E."/>
            <person name="Llaca V."/>
            <person name="Song R."/>
            <person name="Tanyolac B."/>
            <person name="Young S."/>
            <person name="Ho-Il K."/>
            <person name="Hahn J.H."/>
            <person name="Sangsakoo G."/>
            <person name="Vanavichit A."/>
            <person name="de Mattos Luiz.A.T."/>
            <person name="Zimmer P.D."/>
            <person name="Malone G."/>
            <person name="Dellagostin O."/>
            <person name="de Oliveira A.C."/>
            <person name="Bevan M."/>
            <person name="Bancroft I."/>
            <person name="Minx P."/>
            <person name="Cordum H."/>
            <person name="Wilson R."/>
            <person name="Cheng Z."/>
            <person name="Jin W."/>
            <person name="Jiang J."/>
            <person name="Leong S.A."/>
            <person name="Iwama H."/>
            <person name="Gojobori T."/>
            <person name="Itoh T."/>
            <person name="Niimura Y."/>
            <person name="Fujii Y."/>
            <person name="Habara T."/>
            <person name="Sakai H."/>
            <person name="Sato Y."/>
            <person name="Wilson G."/>
            <person name="Kumar K."/>
            <person name="McCouch S."/>
            <person name="Juretic N."/>
            <person name="Hoen D."/>
            <person name="Wright S."/>
            <person name="Bruskiewich R."/>
            <person name="Bureau T."/>
            <person name="Miyao A."/>
            <person name="Hirochika H."/>
            <person name="Nishikawa T."/>
            <person name="Kadowaki K."/>
            <person name="Sugiura M."/>
            <person name="Burr B."/>
            <person name="Sasaki T."/>
        </authorList>
    </citation>
    <scope>NUCLEOTIDE SEQUENCE [LARGE SCALE GENOMIC DNA]</scope>
    <source>
        <strain evidence="2">cv. Nipponbare</strain>
    </source>
</reference>
<evidence type="ECO:0000313" key="1">
    <source>
        <dbReference type="EMBL" id="BAD31393.1"/>
    </source>
</evidence>
<dbReference type="Proteomes" id="UP000000763">
    <property type="component" value="Chromosome 7"/>
</dbReference>
<proteinExistence type="predicted"/>
<dbReference type="EMBL" id="AP005444">
    <property type="protein sequence ID" value="BAD31393.1"/>
    <property type="molecule type" value="Genomic_DNA"/>
</dbReference>
<gene>
    <name evidence="1" type="primary">P0011H01.22</name>
</gene>
<protein>
    <submittedName>
        <fullName evidence="1">Uncharacterized protein</fullName>
    </submittedName>
</protein>
<organism evidence="1 2">
    <name type="scientific">Oryza sativa subsp. japonica</name>
    <name type="common">Rice</name>
    <dbReference type="NCBI Taxonomy" id="39947"/>
    <lineage>
        <taxon>Eukaryota</taxon>
        <taxon>Viridiplantae</taxon>
        <taxon>Streptophyta</taxon>
        <taxon>Embryophyta</taxon>
        <taxon>Tracheophyta</taxon>
        <taxon>Spermatophyta</taxon>
        <taxon>Magnoliopsida</taxon>
        <taxon>Liliopsida</taxon>
        <taxon>Poales</taxon>
        <taxon>Poaceae</taxon>
        <taxon>BOP clade</taxon>
        <taxon>Oryzoideae</taxon>
        <taxon>Oryzeae</taxon>
        <taxon>Oryzinae</taxon>
        <taxon>Oryza</taxon>
        <taxon>Oryza sativa</taxon>
    </lineage>
</organism>
<evidence type="ECO:0000313" key="2">
    <source>
        <dbReference type="Proteomes" id="UP000000763"/>
    </source>
</evidence>
<reference evidence="2" key="2">
    <citation type="journal article" date="2008" name="Nucleic Acids Res.">
        <title>The rice annotation project database (RAP-DB): 2008 update.</title>
        <authorList>
            <consortium name="The rice annotation project (RAP)"/>
        </authorList>
    </citation>
    <scope>GENOME REANNOTATION</scope>
    <source>
        <strain evidence="2">cv. Nipponbare</strain>
    </source>
</reference>
<dbReference type="AlphaFoldDB" id="Q69Q54"/>
<accession>Q69Q54</accession>